<sequence>MVIKFFKNLTKQNQVEELSDPIPVRLPQNLLAEVTSQAEVIGGSRYRSKHIVSLISIGANYYRASSDFVKGLSADHLAFLTRLHFVFDKLGLQSTKVAESLGYKDPVQVSAWMDGKVHPSFEEIESFCKYYFINETWLKHGNNSNNLSFTPHIVYRKSFNRNIESQLKFIAEYRDTKIETIRLIRDNTGRVVASVDYGNKRYVTHYFHNLRLKDEDSVGSGGFGDLTHLAAFCKLLDEYFNAVLTISYNVHEEDLEKIVTGECIPDDLGIWGQQHASHWYETIHSSIATKEDKDSSYWKGSISLFTSLQKSDTYERLINNIEKNSEDYKAFNYSYKQKFQSFDYFKS</sequence>
<proteinExistence type="predicted"/>
<organism evidence="1 2">
    <name type="scientific">Acinetobacter ursingii</name>
    <dbReference type="NCBI Taxonomy" id="108980"/>
    <lineage>
        <taxon>Bacteria</taxon>
        <taxon>Pseudomonadati</taxon>
        <taxon>Pseudomonadota</taxon>
        <taxon>Gammaproteobacteria</taxon>
        <taxon>Moraxellales</taxon>
        <taxon>Moraxellaceae</taxon>
        <taxon>Acinetobacter</taxon>
    </lineage>
</organism>
<dbReference type="InterPro" id="IPR001387">
    <property type="entry name" value="Cro/C1-type_HTH"/>
</dbReference>
<geneLocation type="plasmid" evidence="1 2">
    <name>pRIVM_C010761_3</name>
</geneLocation>
<dbReference type="EMBL" id="CP089047">
    <property type="protein sequence ID" value="UYF77368.1"/>
    <property type="molecule type" value="Genomic_DNA"/>
</dbReference>
<evidence type="ECO:0000313" key="1">
    <source>
        <dbReference type="EMBL" id="UYF77368.1"/>
    </source>
</evidence>
<dbReference type="Proteomes" id="UP001164081">
    <property type="component" value="Plasmid pRIVM_C010761_3"/>
</dbReference>
<name>A0AA46SAU2_9GAMM</name>
<reference evidence="1" key="1">
    <citation type="journal article" date="2022" name="J Glob Antimicrob Resist">
        <title>Comparative analysis of IMP-4- and OXA-58-containing plasmids of three carbapenemase-producing Acinetobacter ursingii strains in the Netherlands.</title>
        <authorList>
            <person name="Hendrickx A.P.A."/>
            <person name="Schade R.P."/>
            <person name="Landman F."/>
            <person name="Bosch T."/>
            <person name="Schouls L.M."/>
            <person name="van Dijk K."/>
        </authorList>
    </citation>
    <scope>NUCLEOTIDE SEQUENCE</scope>
    <source>
        <strain evidence="1">RIVM_C010761</strain>
    </source>
</reference>
<protein>
    <submittedName>
        <fullName evidence="1">Helix-turn-helix domain-containing protein</fullName>
    </submittedName>
</protein>
<accession>A0AA46SAU2</accession>
<dbReference type="CDD" id="cd00093">
    <property type="entry name" value="HTH_XRE"/>
    <property type="match status" value="1"/>
</dbReference>
<evidence type="ECO:0000313" key="2">
    <source>
        <dbReference type="Proteomes" id="UP001164081"/>
    </source>
</evidence>
<keyword evidence="1" id="KW-0614">Plasmid</keyword>
<dbReference type="RefSeq" id="WP_263503935.1">
    <property type="nucleotide sequence ID" value="NZ_CP089047.1"/>
</dbReference>
<gene>
    <name evidence="1" type="ORF">LSO58_18690</name>
</gene>
<dbReference type="AlphaFoldDB" id="A0AA46SAU2"/>